<comment type="caution">
    <text evidence="1">The sequence shown here is derived from an EMBL/GenBank/DDBJ whole genome shotgun (WGS) entry which is preliminary data.</text>
</comment>
<dbReference type="AlphaFoldDB" id="K2JZE8"/>
<evidence type="ECO:0000313" key="2">
    <source>
        <dbReference type="Proteomes" id="UP000014115"/>
    </source>
</evidence>
<sequence>MTLLSVIVALGLVTTLTLLLTQQLYQVLQWRHQVRQYALLWQQGQRLLALIRNDLEHAAEVLAFGNNCWLFEAHQHDAPGSGFRQRAQQLQIRHGSDTCDSGGWQNLLDDEWVGLVHFSLQSVPPQRSGWQRAAYPRWSLQLTLKGQQVDMQLHLQRLLTQTNAAYPLSLQQNR</sequence>
<gene>
    <name evidence="1" type="ORF">A10D4_11459</name>
</gene>
<name>K2JZE8_9GAMM</name>
<organism evidence="1 2">
    <name type="scientific">Idiomarina xiamenensis 10-D-4</name>
    <dbReference type="NCBI Taxonomy" id="740709"/>
    <lineage>
        <taxon>Bacteria</taxon>
        <taxon>Pseudomonadati</taxon>
        <taxon>Pseudomonadota</taxon>
        <taxon>Gammaproteobacteria</taxon>
        <taxon>Alteromonadales</taxon>
        <taxon>Idiomarinaceae</taxon>
        <taxon>Idiomarina</taxon>
    </lineage>
</organism>
<dbReference type="EMBL" id="AMRG01000016">
    <property type="protein sequence ID" value="EKE80828.1"/>
    <property type="molecule type" value="Genomic_DNA"/>
</dbReference>
<dbReference type="PATRIC" id="fig|740709.3.peg.2316"/>
<dbReference type="STRING" id="740709.A10D4_11459"/>
<proteinExistence type="predicted"/>
<accession>K2JZE8</accession>
<keyword evidence="2" id="KW-1185">Reference proteome</keyword>
<protein>
    <submittedName>
        <fullName evidence="1">Uncharacterized protein</fullName>
    </submittedName>
</protein>
<evidence type="ECO:0000313" key="1">
    <source>
        <dbReference type="EMBL" id="EKE80828.1"/>
    </source>
</evidence>
<reference evidence="1 2" key="1">
    <citation type="journal article" date="2012" name="J. Bacteriol.">
        <title>Genome Sequence of Idiomarina xiamenensis Type Strain 10-D-4.</title>
        <authorList>
            <person name="Lai Q."/>
            <person name="Wang L."/>
            <person name="Wang W."/>
            <person name="Shao Z."/>
        </authorList>
    </citation>
    <scope>NUCLEOTIDE SEQUENCE [LARGE SCALE GENOMIC DNA]</scope>
    <source>
        <strain evidence="1 2">10-D-4</strain>
    </source>
</reference>
<dbReference type="Proteomes" id="UP000014115">
    <property type="component" value="Unassembled WGS sequence"/>
</dbReference>